<dbReference type="InterPro" id="IPR050614">
    <property type="entry name" value="Synaptic_Scaffolding_LAP-MAGUK"/>
</dbReference>
<dbReference type="PROSITE" id="PS50106">
    <property type="entry name" value="PDZ"/>
    <property type="match status" value="1"/>
</dbReference>
<dbReference type="InterPro" id="IPR001478">
    <property type="entry name" value="PDZ"/>
</dbReference>
<dbReference type="SMART" id="SM00364">
    <property type="entry name" value="LRR_BAC"/>
    <property type="match status" value="5"/>
</dbReference>
<dbReference type="GO" id="GO:0043113">
    <property type="term" value="P:receptor clustering"/>
    <property type="evidence" value="ECO:0007669"/>
    <property type="project" value="TreeGrafter"/>
</dbReference>
<evidence type="ECO:0000313" key="6">
    <source>
        <dbReference type="Proteomes" id="UP000759131"/>
    </source>
</evidence>
<dbReference type="GO" id="GO:0016323">
    <property type="term" value="C:basolateral plasma membrane"/>
    <property type="evidence" value="ECO:0007669"/>
    <property type="project" value="TreeGrafter"/>
</dbReference>
<evidence type="ECO:0000259" key="4">
    <source>
        <dbReference type="PROSITE" id="PS50106"/>
    </source>
</evidence>
<dbReference type="OrthoDB" id="676979at2759"/>
<dbReference type="Pfam" id="PF13855">
    <property type="entry name" value="LRR_8"/>
    <property type="match status" value="1"/>
</dbReference>
<keyword evidence="6" id="KW-1185">Reference proteome</keyword>
<gene>
    <name evidence="5" type="ORF">OSB1V03_LOCUS5996</name>
</gene>
<dbReference type="GO" id="GO:0030054">
    <property type="term" value="C:cell junction"/>
    <property type="evidence" value="ECO:0007669"/>
    <property type="project" value="TreeGrafter"/>
</dbReference>
<feature type="compositionally biased region" description="Low complexity" evidence="3">
    <location>
        <begin position="194"/>
        <end position="207"/>
    </location>
</feature>
<feature type="region of interest" description="Disordered" evidence="3">
    <location>
        <begin position="285"/>
        <end position="324"/>
    </location>
</feature>
<evidence type="ECO:0000313" key="5">
    <source>
        <dbReference type="EMBL" id="CAD7625562.1"/>
    </source>
</evidence>
<dbReference type="GO" id="GO:0045197">
    <property type="term" value="P:establishment or maintenance of epithelial cell apical/basal polarity"/>
    <property type="evidence" value="ECO:0007669"/>
    <property type="project" value="TreeGrafter"/>
</dbReference>
<feature type="region of interest" description="Disordered" evidence="3">
    <location>
        <begin position="186"/>
        <end position="207"/>
    </location>
</feature>
<dbReference type="GO" id="GO:0098609">
    <property type="term" value="P:cell-cell adhesion"/>
    <property type="evidence" value="ECO:0007669"/>
    <property type="project" value="TreeGrafter"/>
</dbReference>
<evidence type="ECO:0000256" key="2">
    <source>
        <dbReference type="ARBA" id="ARBA00022737"/>
    </source>
</evidence>
<dbReference type="AlphaFoldDB" id="A0A7R9KLU7"/>
<accession>A0A7R9KLU7</accession>
<keyword evidence="1" id="KW-0433">Leucine-rich repeat</keyword>
<name>A0A7R9KLU7_9ACAR</name>
<dbReference type="EMBL" id="OC857729">
    <property type="protein sequence ID" value="CAD7625562.1"/>
    <property type="molecule type" value="Genomic_DNA"/>
</dbReference>
<dbReference type="InterPro" id="IPR036034">
    <property type="entry name" value="PDZ_sf"/>
</dbReference>
<organism evidence="5">
    <name type="scientific">Medioppia subpectinata</name>
    <dbReference type="NCBI Taxonomy" id="1979941"/>
    <lineage>
        <taxon>Eukaryota</taxon>
        <taxon>Metazoa</taxon>
        <taxon>Ecdysozoa</taxon>
        <taxon>Arthropoda</taxon>
        <taxon>Chelicerata</taxon>
        <taxon>Arachnida</taxon>
        <taxon>Acari</taxon>
        <taxon>Acariformes</taxon>
        <taxon>Sarcoptiformes</taxon>
        <taxon>Oribatida</taxon>
        <taxon>Brachypylina</taxon>
        <taxon>Oppioidea</taxon>
        <taxon>Oppiidae</taxon>
        <taxon>Medioppia</taxon>
    </lineage>
</organism>
<dbReference type="Proteomes" id="UP000759131">
    <property type="component" value="Unassembled WGS sequence"/>
</dbReference>
<feature type="compositionally biased region" description="Polar residues" evidence="3">
    <location>
        <begin position="306"/>
        <end position="315"/>
    </location>
</feature>
<dbReference type="InterPro" id="IPR001611">
    <property type="entry name" value="Leu-rich_rpt"/>
</dbReference>
<dbReference type="PANTHER" id="PTHR23119:SF50">
    <property type="entry name" value="PDZ DOMAIN-CONTAINING PROTEIN"/>
    <property type="match status" value="1"/>
</dbReference>
<evidence type="ECO:0000256" key="1">
    <source>
        <dbReference type="ARBA" id="ARBA00022614"/>
    </source>
</evidence>
<reference evidence="5" key="1">
    <citation type="submission" date="2020-11" db="EMBL/GenBank/DDBJ databases">
        <authorList>
            <person name="Tran Van P."/>
        </authorList>
    </citation>
    <scope>NUCLEOTIDE SEQUENCE</scope>
</reference>
<dbReference type="InterPro" id="IPR032675">
    <property type="entry name" value="LRR_dom_sf"/>
</dbReference>
<dbReference type="GO" id="GO:0097120">
    <property type="term" value="P:receptor localization to synapse"/>
    <property type="evidence" value="ECO:0007669"/>
    <property type="project" value="TreeGrafter"/>
</dbReference>
<sequence length="688" mass="74869">AQICHCLQLTDLTFTSNNLIQLPESIGSLVNLKILRVDENEIKTLSSAIGSLSSLEELVFNENEVESLPTNIGLLRNLQTLIGDCNRLTELPVSIGSCVNLRILSLAENQLKVIPDELGRLSSLKVLNLNSNFLTYLPLSLTKITNLQALWLNENQTKPLIQLQSDIDRESGQKVLTCFLLPQMSDQSRNSPKSVVSPNDSNNTNNNVLPERQMIKFSNDSSALNSIDDDLDVRITTKLIRAPTPYPKELKAHARHARNLALKQRDANGTNGDNEMVTLVNGCEPTAASEGDRQSSHSEVKETKVSKSPLNSRHIPTNIDPPKRPTTLPVNSLFNFPNINTSAKSALEMDRLELVASKISQLIVSESKATDESTAKSGHERKASYKVAVNSSLSLKSPIERKIKLKSIASKEDDERGYKSDVEFYSTQSLLNNTITGYSSDCELRSKRLDRLKEVVPKECDLDSSLIKTPLESDSESDCGSHPNIQLTDIKSTDCSDVNAMDFNSNSSIGSLYPSTGSERPVSVCSGHSPFSGAGSTASDNTSAKTSQCSLSRTEHKATEAANQTPSLPPKPLNYTPSPLDLGLTAPVVGNTRQRQPQTASSQFIIHKFSHDSYTQSKPSIGHNSSPPTGVFVSCVEPAGSASTALKVGDKILQIDGIDLLNVTKDKAIHIFESTGDTISLMVSRDKS</sequence>
<dbReference type="SUPFAM" id="SSF50156">
    <property type="entry name" value="PDZ domain-like"/>
    <property type="match status" value="1"/>
</dbReference>
<feature type="compositionally biased region" description="Basic and acidic residues" evidence="3">
    <location>
        <begin position="290"/>
        <end position="305"/>
    </location>
</feature>
<dbReference type="Gene3D" id="2.30.42.10">
    <property type="match status" value="1"/>
</dbReference>
<feature type="compositionally biased region" description="Polar residues" evidence="3">
    <location>
        <begin position="534"/>
        <end position="552"/>
    </location>
</feature>
<dbReference type="EMBL" id="CAJPIZ010003154">
    <property type="protein sequence ID" value="CAG2105992.1"/>
    <property type="molecule type" value="Genomic_DNA"/>
</dbReference>
<dbReference type="SMART" id="SM00369">
    <property type="entry name" value="LRR_TYP"/>
    <property type="match status" value="5"/>
</dbReference>
<feature type="domain" description="PDZ" evidence="4">
    <location>
        <begin position="622"/>
        <end position="687"/>
    </location>
</feature>
<dbReference type="InterPro" id="IPR003591">
    <property type="entry name" value="Leu-rich_rpt_typical-subtyp"/>
</dbReference>
<proteinExistence type="predicted"/>
<dbReference type="PROSITE" id="PS51450">
    <property type="entry name" value="LRR"/>
    <property type="match status" value="1"/>
</dbReference>
<dbReference type="SMART" id="SM00228">
    <property type="entry name" value="PDZ"/>
    <property type="match status" value="1"/>
</dbReference>
<feature type="region of interest" description="Disordered" evidence="3">
    <location>
        <begin position="532"/>
        <end position="572"/>
    </location>
</feature>
<dbReference type="Pfam" id="PF00595">
    <property type="entry name" value="PDZ"/>
    <property type="match status" value="1"/>
</dbReference>
<dbReference type="SUPFAM" id="SSF52058">
    <property type="entry name" value="L domain-like"/>
    <property type="match status" value="1"/>
</dbReference>
<dbReference type="GO" id="GO:0019901">
    <property type="term" value="F:protein kinase binding"/>
    <property type="evidence" value="ECO:0007669"/>
    <property type="project" value="TreeGrafter"/>
</dbReference>
<dbReference type="PANTHER" id="PTHR23119">
    <property type="entry name" value="DISCS LARGE"/>
    <property type="match status" value="1"/>
</dbReference>
<dbReference type="Gene3D" id="3.80.10.10">
    <property type="entry name" value="Ribonuclease Inhibitor"/>
    <property type="match status" value="1"/>
</dbReference>
<evidence type="ECO:0000256" key="3">
    <source>
        <dbReference type="SAM" id="MobiDB-lite"/>
    </source>
</evidence>
<dbReference type="CDD" id="cd00136">
    <property type="entry name" value="PDZ_canonical"/>
    <property type="match status" value="1"/>
</dbReference>
<keyword evidence="2" id="KW-0677">Repeat</keyword>
<protein>
    <recommendedName>
        <fullName evidence="4">PDZ domain-containing protein</fullName>
    </recommendedName>
</protein>
<feature type="non-terminal residue" evidence="5">
    <location>
        <position position="1"/>
    </location>
</feature>